<protein>
    <recommendedName>
        <fullName evidence="1">BLOC-2 complex member HPS6 C-terminal domain-containing protein</fullName>
    </recommendedName>
</protein>
<dbReference type="Pfam" id="PF20468">
    <property type="entry name" value="HPS6_C"/>
    <property type="match status" value="1"/>
</dbReference>
<organism evidence="2 3">
    <name type="scientific">Patella caerulea</name>
    <name type="common">Rayed Mediterranean limpet</name>
    <dbReference type="NCBI Taxonomy" id="87958"/>
    <lineage>
        <taxon>Eukaryota</taxon>
        <taxon>Metazoa</taxon>
        <taxon>Spiralia</taxon>
        <taxon>Lophotrochozoa</taxon>
        <taxon>Mollusca</taxon>
        <taxon>Gastropoda</taxon>
        <taxon>Patellogastropoda</taxon>
        <taxon>Patelloidea</taxon>
        <taxon>Patellidae</taxon>
        <taxon>Patella</taxon>
    </lineage>
</organism>
<dbReference type="GO" id="GO:0031084">
    <property type="term" value="C:BLOC-2 complex"/>
    <property type="evidence" value="ECO:0007669"/>
    <property type="project" value="TreeGrafter"/>
</dbReference>
<dbReference type="PANTHER" id="PTHR14696:SF2">
    <property type="entry name" value="BLOC-2 COMPLEX MEMBER HPS6"/>
    <property type="match status" value="1"/>
</dbReference>
<comment type="caution">
    <text evidence="2">The sequence shown here is derived from an EMBL/GenBank/DDBJ whole genome shotgun (WGS) entry which is preliminary data.</text>
</comment>
<sequence>MCILCNNIKTRKLKLTKSDDCVAEFLRNVDFEVKPSISCFPLSRKDKLSEVIKHGGIGKSLLAAGHVFITTNKEKHLLTFDCKPAHLQQFEDTVFLDLLDIKSEVVDVVVSNLYSKTVLIVFSNGILQVWKYSGERQVWSGVHQVHITSTKTSEVISFCVQDDHSAIYWCERNDGVYNVCKRGLPKDLEELEERSVGKLEIILSHCPEADIFQMRDYLCIVARHTRSRVHITILWRPSTDHVTVFIGGEKMRIDNYWTNHMLDFRNIILHCMSVISQMCLPCCDAVTIYDSVLEELVVVYNDGTVYIFHVEQEKVGSVAITSFHLPSDLKINKNNCFLSNGFLGISNQNYIRLYSLHIGQLLKVIQSPDRTEIDGTLRSINPVFIGGFFTQSESYVIQKCVRRDQLVACLSKSSSFQTKGLQYAQLSQKRLNGKESIKTLKELRESWDKDKIEQPRSQLTHIIEPFIKEFWRLEDLSEKEKIEDVNRNGTHKDKQEVDIEVLESEINKILSGSLNLPSSWQQSQLLILSEKYPEPVLDILSRSLNLDEESVSETEMFKWRKVLGLGETDAGNQKPFIFNHLCRLIFKLRPELLVKFVEMSQIVSEKYIGVSAFVRKRHIMQYYQKALDCLPEPNTSVKPQIAINSTSKLLLACGDKNSILRTVRYLVSHQQWKKIFRLLEEEEIAVKQRSMFIYILVTALVKNGVLTDYTDQLSSLIPNWQK</sequence>
<evidence type="ECO:0000259" key="1">
    <source>
        <dbReference type="Pfam" id="PF20468"/>
    </source>
</evidence>
<dbReference type="GO" id="GO:0072657">
    <property type="term" value="P:protein localization to membrane"/>
    <property type="evidence" value="ECO:0007669"/>
    <property type="project" value="TreeGrafter"/>
</dbReference>
<dbReference type="EMBL" id="JAZGQO010000008">
    <property type="protein sequence ID" value="KAK6179487.1"/>
    <property type="molecule type" value="Genomic_DNA"/>
</dbReference>
<dbReference type="InterPro" id="IPR046822">
    <property type="entry name" value="HPS6_C"/>
</dbReference>
<dbReference type="AlphaFoldDB" id="A0AAN8PK07"/>
<evidence type="ECO:0000313" key="3">
    <source>
        <dbReference type="Proteomes" id="UP001347796"/>
    </source>
</evidence>
<dbReference type="SUPFAM" id="SSF101908">
    <property type="entry name" value="Putative isomerase YbhE"/>
    <property type="match status" value="1"/>
</dbReference>
<dbReference type="GO" id="GO:0005765">
    <property type="term" value="C:lysosomal membrane"/>
    <property type="evidence" value="ECO:0007669"/>
    <property type="project" value="TreeGrafter"/>
</dbReference>
<proteinExistence type="predicted"/>
<evidence type="ECO:0000313" key="2">
    <source>
        <dbReference type="EMBL" id="KAK6179487.1"/>
    </source>
</evidence>
<dbReference type="PANTHER" id="PTHR14696">
    <property type="entry name" value="HERMANSKY-PUDLAK SYNDROME 6 PROTEIN"/>
    <property type="match status" value="1"/>
</dbReference>
<dbReference type="Proteomes" id="UP001347796">
    <property type="component" value="Unassembled WGS sequence"/>
</dbReference>
<feature type="domain" description="BLOC-2 complex member HPS6 C-terminal" evidence="1">
    <location>
        <begin position="491"/>
        <end position="719"/>
    </location>
</feature>
<reference evidence="2 3" key="1">
    <citation type="submission" date="2024-01" db="EMBL/GenBank/DDBJ databases">
        <title>The genome of the rayed Mediterranean limpet Patella caerulea (Linnaeus, 1758).</title>
        <authorList>
            <person name="Anh-Thu Weber A."/>
            <person name="Halstead-Nussloch G."/>
        </authorList>
    </citation>
    <scope>NUCLEOTIDE SEQUENCE [LARGE SCALE GENOMIC DNA]</scope>
    <source>
        <strain evidence="2">AATW-2023a</strain>
        <tissue evidence="2">Whole specimen</tissue>
    </source>
</reference>
<gene>
    <name evidence="2" type="ORF">SNE40_011837</name>
</gene>
<keyword evidence="3" id="KW-1185">Reference proteome</keyword>
<dbReference type="GO" id="GO:0032418">
    <property type="term" value="P:lysosome localization"/>
    <property type="evidence" value="ECO:0007669"/>
    <property type="project" value="TreeGrafter"/>
</dbReference>
<accession>A0AAN8PK07</accession>
<dbReference type="InterPro" id="IPR017218">
    <property type="entry name" value="BLOC-2_complex_Hps6_subunit"/>
</dbReference>
<name>A0AAN8PK07_PATCE</name>